<dbReference type="InterPro" id="IPR032675">
    <property type="entry name" value="LRR_dom_sf"/>
</dbReference>
<accession>J3M6D9</accession>
<evidence type="ECO:0000259" key="4">
    <source>
        <dbReference type="Pfam" id="PF25019"/>
    </source>
</evidence>
<evidence type="ECO:0000256" key="1">
    <source>
        <dbReference type="ARBA" id="ARBA00022737"/>
    </source>
</evidence>
<dbReference type="Proteomes" id="UP000006038">
    <property type="component" value="Chromosome 5"/>
</dbReference>
<protein>
    <recommendedName>
        <fullName evidence="7">NB-ARC domain-containing protein</fullName>
    </recommendedName>
</protein>
<dbReference type="Gene3D" id="3.80.10.10">
    <property type="entry name" value="Ribonuclease Inhibitor"/>
    <property type="match status" value="3"/>
</dbReference>
<dbReference type="eggNOG" id="KOG4658">
    <property type="taxonomic scope" value="Eukaryota"/>
</dbReference>
<dbReference type="InterPro" id="IPR036388">
    <property type="entry name" value="WH-like_DNA-bd_sf"/>
</dbReference>
<evidence type="ECO:0000313" key="5">
    <source>
        <dbReference type="EnsemblPlants" id="OB05G21630.1"/>
    </source>
</evidence>
<feature type="domain" description="Disease resistance protein winged helix" evidence="3">
    <location>
        <begin position="100"/>
        <end position="169"/>
    </location>
</feature>
<dbReference type="PANTHER" id="PTHR23155">
    <property type="entry name" value="DISEASE RESISTANCE PROTEIN RP"/>
    <property type="match status" value="1"/>
</dbReference>
<evidence type="ECO:0008006" key="7">
    <source>
        <dbReference type="Google" id="ProtNLM"/>
    </source>
</evidence>
<evidence type="ECO:0000259" key="3">
    <source>
        <dbReference type="Pfam" id="PF23559"/>
    </source>
</evidence>
<keyword evidence="2" id="KW-0611">Plant defense</keyword>
<name>J3M6D9_ORYBR</name>
<feature type="domain" description="R13L1/DRL21-like LRR repeat region" evidence="4">
    <location>
        <begin position="346"/>
        <end position="463"/>
    </location>
</feature>
<dbReference type="Gene3D" id="1.10.10.10">
    <property type="entry name" value="Winged helix-like DNA-binding domain superfamily/Winged helix DNA-binding domain"/>
    <property type="match status" value="1"/>
</dbReference>
<dbReference type="InterPro" id="IPR056789">
    <property type="entry name" value="LRR_R13L1-DRL21"/>
</dbReference>
<evidence type="ECO:0000256" key="2">
    <source>
        <dbReference type="ARBA" id="ARBA00022821"/>
    </source>
</evidence>
<dbReference type="Pfam" id="PF23559">
    <property type="entry name" value="WHD_DRP"/>
    <property type="match status" value="1"/>
</dbReference>
<sequence>MEDTEFRALFKHYAFSGDKKRDLQSHSRLEELAEQIVRLGSSPLAAKVVGSQLKGKTNIDDWKDALNIKIDNLSEPKRALLWSYQKLDPHLQRCFLYCSLFPKGYKYNINKLVHLWVAEGFVDARNMNKRMEDIGMDYFKEMVSGSFFQPFSEYCDGFYIMHDLLHDLAESLSREDCFRLEDNKVNEIPCTVRYLSVRVESMVQHKLTVCKLQHLRTLICIDPLVDVGSDLFKHVLLNLKKLRILYLSFYNTRQLPESIGELKHLRYLNITSTLISELPKSLCGLYHLELLHLNDVSSFPDRLCHLSKLRHLETRGNLGQIRDIGRLTLLQHIGNFHIQKQKGYELRQLRSMNEIGGSLSLINLENVTGKDEALESKLYQKSRLKEFYLLWNDGNNMNPENSLHLGILEGLVPPPQLEHLSIEGYKSTTYPSWLQEGSYLENVDSFFLCECSFLETLPSNTKLFRRCHKLRLSDLPNMKKLPSLPEGLTKFSIHNCPLLLFVTSDEPYHHDHSENTMRIEHMAAQFALIELMGSGSFITSALLLDLSSMKQLAALMDSDISKNFQTIECALEREDEVVMTEDVIKAWMCCHEQRMRLIFARKIGLPLIPPAGLTELILKSCTITDGALSVWLAGLSSLRVLYLCEIMTLTMLPSEEVLKNLTKLEHLKIHACLFLRSLGGLRAASSLSYLILSPCPSLELARGAEFMPASLGRLSINYCVLAPDLFCGNWPHLKAISLSNCRCSGSLFVGGLSSLKTFALRHLPDLCVIEGLSSLEVHNMCLIDIAKLSAECVAQFRVQDSLCVSSCAVLNNMILAEGFTVPTSLSLESCKEPYISFKETGNYSSVKHLELNGCEMSSMPQNLKCLSRL</sequence>
<dbReference type="SUPFAM" id="SSF52540">
    <property type="entry name" value="P-loop containing nucleoside triphosphate hydrolases"/>
    <property type="match status" value="1"/>
</dbReference>
<dbReference type="InterPro" id="IPR027417">
    <property type="entry name" value="P-loop_NTPase"/>
</dbReference>
<dbReference type="AlphaFoldDB" id="J3M6D9"/>
<reference evidence="5" key="2">
    <citation type="submission" date="2013-04" db="UniProtKB">
        <authorList>
            <consortium name="EnsemblPlants"/>
        </authorList>
    </citation>
    <scope>IDENTIFICATION</scope>
</reference>
<dbReference type="HOGENOM" id="CLU_000837_8_0_1"/>
<dbReference type="FunFam" id="1.10.10.10:FF:000322">
    <property type="entry name" value="Probable disease resistance protein At1g63360"/>
    <property type="match status" value="1"/>
</dbReference>
<dbReference type="GO" id="GO:0042742">
    <property type="term" value="P:defense response to bacterium"/>
    <property type="evidence" value="ECO:0007669"/>
    <property type="project" value="UniProtKB-ARBA"/>
</dbReference>
<evidence type="ECO:0000313" key="6">
    <source>
        <dbReference type="Proteomes" id="UP000006038"/>
    </source>
</evidence>
<dbReference type="OMA" id="HTVICIN"/>
<dbReference type="GO" id="GO:0009626">
    <property type="term" value="P:plant-type hypersensitive response"/>
    <property type="evidence" value="ECO:0007669"/>
    <property type="project" value="UniProtKB-ARBA"/>
</dbReference>
<dbReference type="Pfam" id="PF25019">
    <property type="entry name" value="LRR_R13L1-DRL21"/>
    <property type="match status" value="1"/>
</dbReference>
<dbReference type="EnsemblPlants" id="OB05G21630.1">
    <property type="protein sequence ID" value="OB05G21630.1"/>
    <property type="gene ID" value="OB05G21630"/>
</dbReference>
<dbReference type="GO" id="GO:0002758">
    <property type="term" value="P:innate immune response-activating signaling pathway"/>
    <property type="evidence" value="ECO:0007669"/>
    <property type="project" value="UniProtKB-ARBA"/>
</dbReference>
<proteinExistence type="predicted"/>
<keyword evidence="1" id="KW-0677">Repeat</keyword>
<keyword evidence="6" id="KW-1185">Reference proteome</keyword>
<dbReference type="Gramene" id="OB05G21630.1">
    <property type="protein sequence ID" value="OB05G21630.1"/>
    <property type="gene ID" value="OB05G21630"/>
</dbReference>
<dbReference type="STRING" id="4533.J3M6D9"/>
<dbReference type="SUPFAM" id="SSF52058">
    <property type="entry name" value="L domain-like"/>
    <property type="match status" value="1"/>
</dbReference>
<dbReference type="InterPro" id="IPR044974">
    <property type="entry name" value="Disease_R_plants"/>
</dbReference>
<reference evidence="5" key="1">
    <citation type="journal article" date="2013" name="Nat. Commun.">
        <title>Whole-genome sequencing of Oryza brachyantha reveals mechanisms underlying Oryza genome evolution.</title>
        <authorList>
            <person name="Chen J."/>
            <person name="Huang Q."/>
            <person name="Gao D."/>
            <person name="Wang J."/>
            <person name="Lang Y."/>
            <person name="Liu T."/>
            <person name="Li B."/>
            <person name="Bai Z."/>
            <person name="Luis Goicoechea J."/>
            <person name="Liang C."/>
            <person name="Chen C."/>
            <person name="Zhang W."/>
            <person name="Sun S."/>
            <person name="Liao Y."/>
            <person name="Zhang X."/>
            <person name="Yang L."/>
            <person name="Song C."/>
            <person name="Wang M."/>
            <person name="Shi J."/>
            <person name="Liu G."/>
            <person name="Liu J."/>
            <person name="Zhou H."/>
            <person name="Zhou W."/>
            <person name="Yu Q."/>
            <person name="An N."/>
            <person name="Chen Y."/>
            <person name="Cai Q."/>
            <person name="Wang B."/>
            <person name="Liu B."/>
            <person name="Min J."/>
            <person name="Huang Y."/>
            <person name="Wu H."/>
            <person name="Li Z."/>
            <person name="Zhang Y."/>
            <person name="Yin Y."/>
            <person name="Song W."/>
            <person name="Jiang J."/>
            <person name="Jackson S.A."/>
            <person name="Wing R.A."/>
            <person name="Wang J."/>
            <person name="Chen M."/>
        </authorList>
    </citation>
    <scope>NUCLEOTIDE SEQUENCE [LARGE SCALE GENOMIC DNA]</scope>
    <source>
        <strain evidence="5">cv. IRGC 101232</strain>
    </source>
</reference>
<organism evidence="5">
    <name type="scientific">Oryza brachyantha</name>
    <name type="common">malo sina</name>
    <dbReference type="NCBI Taxonomy" id="4533"/>
    <lineage>
        <taxon>Eukaryota</taxon>
        <taxon>Viridiplantae</taxon>
        <taxon>Streptophyta</taxon>
        <taxon>Embryophyta</taxon>
        <taxon>Tracheophyta</taxon>
        <taxon>Spermatophyta</taxon>
        <taxon>Magnoliopsida</taxon>
        <taxon>Liliopsida</taxon>
        <taxon>Poales</taxon>
        <taxon>Poaceae</taxon>
        <taxon>BOP clade</taxon>
        <taxon>Oryzoideae</taxon>
        <taxon>Oryzeae</taxon>
        <taxon>Oryzinae</taxon>
        <taxon>Oryza</taxon>
    </lineage>
</organism>
<dbReference type="PANTHER" id="PTHR23155:SF949">
    <property type="entry name" value="OS01G0781200 PROTEIN"/>
    <property type="match status" value="1"/>
</dbReference>
<dbReference type="InterPro" id="IPR058922">
    <property type="entry name" value="WHD_DRP"/>
</dbReference>